<sequence length="721" mass="83751">MKYIKVLYLLFMVSFLFISCHKKEAKSSDFPQVKALIERQLPQHHLAFELRRVVPKSTDTYGEYLLENGPDQQIIISATDPISAAQAFYHYVKYVMHGHIGRLGRQIPLYERLPSVAKPIFKSTKMPHRYYLNYVTYNYTMSFWDWKDWQQELDWMAMQGINLVLTINGTEAVWKNTLEQVGFSEKEIADFIPGPAYTSWWLMDNLEGWGGPINQPAINQQVALQQKILKQLRDFEMEPILPAFYGMVPNAMMEHFPNNQFHRDGKWGGLQRPAFLMPNDTLFHQLADIFYKEQEKLYGKASFYGGDPFHEGGKKVANLAQAAQGIQAAMLNHQPSASWFLQSWQESPTDALIEGTKSENTLILDLFGEMDPAYCQREIFKTTPFMWGNVNNFGNNTYQYAQLDSIATVPQRLRKSDDFETFRGIGLAMEGSYNDPMPYELFYESAWEGKAINVKQWLKDYANARYGSASDKLETAWMLMYESVYSSTERFENIMCSRPSLETTRATAWGPEAPQKYDQQKLKLAIQQFLTAAEQEDFPATFDIDFAMIFRQYLSAEAFALLQQIKQAYQNGNLKKAKVKAEKFLDLFEVMDKTVASIPHHSLQEWEQKARQRGKEVGLEELYLWNARQLITLWSNQEGAEYLHDYAYKEWNGLLTSFYKKRWQIYFDALWKSEASANEIDFYAWEKQWVESSPLAKAPSKETAISKIVSAYFERELSTVQ</sequence>
<proteinExistence type="predicted"/>
<feature type="domain" description="Alpha-N-acetylglucosaminidase C-terminal" evidence="4">
    <location>
        <begin position="457"/>
        <end position="694"/>
    </location>
</feature>
<reference evidence="5 6" key="1">
    <citation type="submission" date="2021-12" db="EMBL/GenBank/DDBJ databases">
        <title>Genome sequencing of bacteria with rrn-lacking chromosome and rrn-plasmid.</title>
        <authorList>
            <person name="Anda M."/>
            <person name="Iwasaki W."/>
        </authorList>
    </citation>
    <scope>NUCLEOTIDE SEQUENCE [LARGE SCALE GENOMIC DNA]</scope>
    <source>
        <strain evidence="5 6">NBRC 15940</strain>
    </source>
</reference>
<gene>
    <name evidence="5" type="ORF">PEDI_49350</name>
</gene>
<evidence type="ECO:0000259" key="3">
    <source>
        <dbReference type="Pfam" id="PF12971"/>
    </source>
</evidence>
<feature type="domain" description="Alpha-N-acetylglucosaminidase tim-barrel" evidence="2">
    <location>
        <begin position="129"/>
        <end position="448"/>
    </location>
</feature>
<dbReference type="GO" id="GO:0005975">
    <property type="term" value="P:carbohydrate metabolic process"/>
    <property type="evidence" value="ECO:0007669"/>
    <property type="project" value="UniProtKB-ARBA"/>
</dbReference>
<keyword evidence="1" id="KW-0378">Hydrolase</keyword>
<dbReference type="PROSITE" id="PS51257">
    <property type="entry name" value="PROKAR_LIPOPROTEIN"/>
    <property type="match status" value="1"/>
</dbReference>
<dbReference type="RefSeq" id="WP_338239447.1">
    <property type="nucleotide sequence ID" value="NZ_BQKE01000005.1"/>
</dbReference>
<dbReference type="InterPro" id="IPR007781">
    <property type="entry name" value="NAGLU"/>
</dbReference>
<dbReference type="Proteomes" id="UP001310022">
    <property type="component" value="Unassembled WGS sequence"/>
</dbReference>
<dbReference type="InterPro" id="IPR029018">
    <property type="entry name" value="Hex-like_dom2"/>
</dbReference>
<dbReference type="PANTHER" id="PTHR12872:SF1">
    <property type="entry name" value="ALPHA-N-ACETYLGLUCOSAMINIDASE"/>
    <property type="match status" value="1"/>
</dbReference>
<name>A0AAN4W4A4_9BACT</name>
<dbReference type="InterPro" id="IPR024240">
    <property type="entry name" value="NAGLU_N"/>
</dbReference>
<keyword evidence="6" id="KW-1185">Reference proteome</keyword>
<dbReference type="Gene3D" id="1.20.120.670">
    <property type="entry name" value="N-acetyl-b-d-glucoasminidase"/>
    <property type="match status" value="1"/>
</dbReference>
<evidence type="ECO:0000259" key="2">
    <source>
        <dbReference type="Pfam" id="PF05089"/>
    </source>
</evidence>
<evidence type="ECO:0000313" key="6">
    <source>
        <dbReference type="Proteomes" id="UP001310022"/>
    </source>
</evidence>
<dbReference type="PANTHER" id="PTHR12872">
    <property type="entry name" value="ALPHA-N-ACETYLGLUCOSAMINIDASE"/>
    <property type="match status" value="1"/>
</dbReference>
<dbReference type="GO" id="GO:0016787">
    <property type="term" value="F:hydrolase activity"/>
    <property type="evidence" value="ECO:0007669"/>
    <property type="project" value="UniProtKB-KW"/>
</dbReference>
<dbReference type="Gene3D" id="3.20.20.80">
    <property type="entry name" value="Glycosidases"/>
    <property type="match status" value="1"/>
</dbReference>
<evidence type="ECO:0000256" key="1">
    <source>
        <dbReference type="ARBA" id="ARBA00022801"/>
    </source>
</evidence>
<dbReference type="InterPro" id="IPR024733">
    <property type="entry name" value="NAGLU_tim-barrel"/>
</dbReference>
<dbReference type="Gene3D" id="3.30.379.10">
    <property type="entry name" value="Chitobiase/beta-hexosaminidase domain 2-like"/>
    <property type="match status" value="1"/>
</dbReference>
<dbReference type="Pfam" id="PF12971">
    <property type="entry name" value="NAGLU_N"/>
    <property type="match status" value="1"/>
</dbReference>
<organism evidence="5 6">
    <name type="scientific">Persicobacter diffluens</name>
    <dbReference type="NCBI Taxonomy" id="981"/>
    <lineage>
        <taxon>Bacteria</taxon>
        <taxon>Pseudomonadati</taxon>
        <taxon>Bacteroidota</taxon>
        <taxon>Cytophagia</taxon>
        <taxon>Cytophagales</taxon>
        <taxon>Persicobacteraceae</taxon>
        <taxon>Persicobacter</taxon>
    </lineage>
</organism>
<dbReference type="EMBL" id="BQKE01000005">
    <property type="protein sequence ID" value="GJM64383.1"/>
    <property type="molecule type" value="Genomic_DNA"/>
</dbReference>
<evidence type="ECO:0000313" key="5">
    <source>
        <dbReference type="EMBL" id="GJM64383.1"/>
    </source>
</evidence>
<dbReference type="AlphaFoldDB" id="A0AAN4W4A4"/>
<protein>
    <submittedName>
        <fullName evidence="5">Alpha-N-acetylglucosaminidase</fullName>
    </submittedName>
</protein>
<dbReference type="InterPro" id="IPR024732">
    <property type="entry name" value="NAGLU_C"/>
</dbReference>
<comment type="caution">
    <text evidence="5">The sequence shown here is derived from an EMBL/GenBank/DDBJ whole genome shotgun (WGS) entry which is preliminary data.</text>
</comment>
<dbReference type="Pfam" id="PF05089">
    <property type="entry name" value="NAGLU"/>
    <property type="match status" value="1"/>
</dbReference>
<feature type="domain" description="Alpha-N-acetylglucosaminidase N-terminal" evidence="3">
    <location>
        <begin position="33"/>
        <end position="114"/>
    </location>
</feature>
<dbReference type="Pfam" id="PF12972">
    <property type="entry name" value="NAGLU_C"/>
    <property type="match status" value="1"/>
</dbReference>
<evidence type="ECO:0000259" key="4">
    <source>
        <dbReference type="Pfam" id="PF12972"/>
    </source>
</evidence>
<accession>A0AAN4W4A4</accession>